<reference evidence="1 2" key="1">
    <citation type="submission" date="2013-03" db="EMBL/GenBank/DDBJ databases">
        <title>The Genome Sequence of Enterococcus dispar ATCC_51266 (Illumina only assembly).</title>
        <authorList>
            <consortium name="The Broad Institute Genomics Platform"/>
            <consortium name="The Broad Institute Genome Sequencing Center for Infectious Disease"/>
            <person name="Earl A."/>
            <person name="Russ C."/>
            <person name="Gilmore M."/>
            <person name="Surin D."/>
            <person name="Walker B."/>
            <person name="Young S."/>
            <person name="Zeng Q."/>
            <person name="Gargeya S."/>
            <person name="Fitzgerald M."/>
            <person name="Haas B."/>
            <person name="Abouelleil A."/>
            <person name="Allen A.W."/>
            <person name="Alvarado L."/>
            <person name="Arachchi H.M."/>
            <person name="Berlin A.M."/>
            <person name="Chapman S.B."/>
            <person name="Gainer-Dewar J."/>
            <person name="Goldberg J."/>
            <person name="Griggs A."/>
            <person name="Gujja S."/>
            <person name="Hansen M."/>
            <person name="Howarth C."/>
            <person name="Imamovic A."/>
            <person name="Ireland A."/>
            <person name="Larimer J."/>
            <person name="McCowan C."/>
            <person name="Murphy C."/>
            <person name="Pearson M."/>
            <person name="Poon T.W."/>
            <person name="Priest M."/>
            <person name="Roberts A."/>
            <person name="Saif S."/>
            <person name="Shea T."/>
            <person name="Sisk P."/>
            <person name="Sykes S."/>
            <person name="Wortman J."/>
            <person name="Nusbaum C."/>
            <person name="Birren B."/>
        </authorList>
    </citation>
    <scope>NUCLEOTIDE SEQUENCE [LARGE SCALE GENOMIC DNA]</scope>
    <source>
        <strain evidence="1 2">ATCC 51266</strain>
    </source>
</reference>
<comment type="caution">
    <text evidence="1">The sequence shown here is derived from an EMBL/GenBank/DDBJ whole genome shotgun (WGS) entry which is preliminary data.</text>
</comment>
<protein>
    <submittedName>
        <fullName evidence="1">Uncharacterized protein</fullName>
    </submittedName>
</protein>
<proteinExistence type="predicted"/>
<dbReference type="RefSeq" id="WP_016172660.1">
    <property type="nucleotide sequence ID" value="NZ_ASWK01000001.1"/>
</dbReference>
<organism evidence="1 2">
    <name type="scientific">Enterococcus dispar ATCC 51266</name>
    <dbReference type="NCBI Taxonomy" id="1139219"/>
    <lineage>
        <taxon>Bacteria</taxon>
        <taxon>Bacillati</taxon>
        <taxon>Bacillota</taxon>
        <taxon>Bacilli</taxon>
        <taxon>Lactobacillales</taxon>
        <taxon>Enterococcaceae</taxon>
        <taxon>Enterococcus</taxon>
    </lineage>
</organism>
<evidence type="ECO:0000313" key="2">
    <source>
        <dbReference type="Proteomes" id="UP000014127"/>
    </source>
</evidence>
<gene>
    <name evidence="1" type="ORF">OMK_01489</name>
</gene>
<dbReference type="AlphaFoldDB" id="S0KMS6"/>
<dbReference type="OrthoDB" id="9914201at2"/>
<dbReference type="PATRIC" id="fig|1139219.3.peg.1451"/>
<dbReference type="EMBL" id="AHYR01000005">
    <property type="protein sequence ID" value="EOT41318.1"/>
    <property type="molecule type" value="Genomic_DNA"/>
</dbReference>
<name>S0KMS6_9ENTE</name>
<dbReference type="Proteomes" id="UP000014127">
    <property type="component" value="Unassembled WGS sequence"/>
</dbReference>
<dbReference type="HOGENOM" id="CLU_1276027_0_0_9"/>
<sequence>MNKIKKVLFGVSIFFVCLFLESTISYADSLPVLINSNEEWITNNDEDGWEEIIPLSEISEEVIENDGHEELIQGPMVRSATGYTYKNHTTMSTKTYTNKLLKTLKTSSVWSTASNSVRPTISLTVSQTNSISISLSNGTNNFNISQSVSLSTSESYTAKPKAKGYRVSIGLYAKKVVAKRVRISAYSNGSGKFSHYIYANPTTISGVYVGEAHKKG</sequence>
<accession>S0KMS6</accession>
<evidence type="ECO:0000313" key="1">
    <source>
        <dbReference type="EMBL" id="EOT41318.1"/>
    </source>
</evidence>
<keyword evidence="2" id="KW-1185">Reference proteome</keyword>